<name>A0ABD3FII3_9STRA</name>
<dbReference type="AlphaFoldDB" id="A0ABD3FII3"/>
<proteinExistence type="predicted"/>
<dbReference type="Proteomes" id="UP001632037">
    <property type="component" value="Unassembled WGS sequence"/>
</dbReference>
<reference evidence="1 2" key="1">
    <citation type="submission" date="2024-09" db="EMBL/GenBank/DDBJ databases">
        <title>Genome sequencing and assembly of Phytophthora oleae, isolate VK10A, causative agent of rot of olive drupes.</title>
        <authorList>
            <person name="Conti Taguali S."/>
            <person name="Riolo M."/>
            <person name="La Spada F."/>
            <person name="Cacciola S.O."/>
            <person name="Dionisio G."/>
        </authorList>
    </citation>
    <scope>NUCLEOTIDE SEQUENCE [LARGE SCALE GENOMIC DNA]</scope>
    <source>
        <strain evidence="1 2">VK10A</strain>
    </source>
</reference>
<dbReference type="EMBL" id="JBIMZQ010000020">
    <property type="protein sequence ID" value="KAL3665364.1"/>
    <property type="molecule type" value="Genomic_DNA"/>
</dbReference>
<evidence type="ECO:0000313" key="1">
    <source>
        <dbReference type="EMBL" id="KAL3665364.1"/>
    </source>
</evidence>
<comment type="caution">
    <text evidence="1">The sequence shown here is derived from an EMBL/GenBank/DDBJ whole genome shotgun (WGS) entry which is preliminary data.</text>
</comment>
<evidence type="ECO:0000313" key="2">
    <source>
        <dbReference type="Proteomes" id="UP001632037"/>
    </source>
</evidence>
<protein>
    <submittedName>
        <fullName evidence="1">Uncharacterized protein</fullName>
    </submittedName>
</protein>
<gene>
    <name evidence="1" type="ORF">V7S43_009403</name>
</gene>
<keyword evidence="2" id="KW-1185">Reference proteome</keyword>
<organism evidence="1 2">
    <name type="scientific">Phytophthora oleae</name>
    <dbReference type="NCBI Taxonomy" id="2107226"/>
    <lineage>
        <taxon>Eukaryota</taxon>
        <taxon>Sar</taxon>
        <taxon>Stramenopiles</taxon>
        <taxon>Oomycota</taxon>
        <taxon>Peronosporomycetes</taxon>
        <taxon>Peronosporales</taxon>
        <taxon>Peronosporaceae</taxon>
        <taxon>Phytophthora</taxon>
    </lineage>
</organism>
<sequence>MEDLEITRASENMYTVKVLASVDTGHTTAKLERWVLAILLCSPRLQVGEQLGTNPRIKLRNPPDAWSLIKWTLQETGVVTGVSQNGGTTWCLRQRMEFIGTQRAARLEHSLGEDQDHSKWRRDWW</sequence>
<accession>A0ABD3FII3</accession>